<name>A0A327NI04_9BACT</name>
<dbReference type="Gene3D" id="2.40.128.110">
    <property type="entry name" value="Lipid/polyisoprenoid-binding, YceI-like"/>
    <property type="match status" value="1"/>
</dbReference>
<dbReference type="PANTHER" id="PTHR34406">
    <property type="entry name" value="PROTEIN YCEI"/>
    <property type="match status" value="1"/>
</dbReference>
<dbReference type="Pfam" id="PF04264">
    <property type="entry name" value="YceI"/>
    <property type="match status" value="1"/>
</dbReference>
<sequence>MEAQPATATTWAIDPTHSEVQFKVKHLVISTVTGSFGQFEGQVETVGDDFTDAKISFSADINSISTGQEQRDGHLKSADFFDAENFPKLTFTSTGFTKTGDDSYNLTGDLTIRGTTKPVTLKVEHGGQMQDFYGQTKAGFELTGTIKRKEFGLTWDGVTEAGGVVVSDDVKLVMNIQLTKQA</sequence>
<dbReference type="SMART" id="SM00867">
    <property type="entry name" value="YceI"/>
    <property type="match status" value="1"/>
</dbReference>
<dbReference type="RefSeq" id="WP_111340812.1">
    <property type="nucleotide sequence ID" value="NZ_QLII01000001.1"/>
</dbReference>
<comment type="caution">
    <text evidence="2">The sequence shown here is derived from an EMBL/GenBank/DDBJ whole genome shotgun (WGS) entry which is preliminary data.</text>
</comment>
<dbReference type="SUPFAM" id="SSF101874">
    <property type="entry name" value="YceI-like"/>
    <property type="match status" value="1"/>
</dbReference>
<dbReference type="OrthoDB" id="9811006at2"/>
<accession>A0A327NI04</accession>
<organism evidence="2 3">
    <name type="scientific">Spirosoma telluris</name>
    <dbReference type="NCBI Taxonomy" id="2183553"/>
    <lineage>
        <taxon>Bacteria</taxon>
        <taxon>Pseudomonadati</taxon>
        <taxon>Bacteroidota</taxon>
        <taxon>Cytophagia</taxon>
        <taxon>Cytophagales</taxon>
        <taxon>Cytophagaceae</taxon>
        <taxon>Spirosoma</taxon>
    </lineage>
</organism>
<dbReference type="Proteomes" id="UP000249016">
    <property type="component" value="Unassembled WGS sequence"/>
</dbReference>
<reference evidence="2 3" key="1">
    <citation type="submission" date="2018-06" db="EMBL/GenBank/DDBJ databases">
        <title>Spirosoma sp. HMF3257 Genome sequencing and assembly.</title>
        <authorList>
            <person name="Kang H."/>
            <person name="Cha I."/>
            <person name="Kim H."/>
            <person name="Kang J."/>
            <person name="Joh K."/>
        </authorList>
    </citation>
    <scope>NUCLEOTIDE SEQUENCE [LARGE SCALE GENOMIC DNA]</scope>
    <source>
        <strain evidence="2 3">HMF3257</strain>
    </source>
</reference>
<evidence type="ECO:0000259" key="1">
    <source>
        <dbReference type="SMART" id="SM00867"/>
    </source>
</evidence>
<dbReference type="EMBL" id="QLII01000001">
    <property type="protein sequence ID" value="RAI73939.1"/>
    <property type="molecule type" value="Genomic_DNA"/>
</dbReference>
<dbReference type="InterPro" id="IPR007372">
    <property type="entry name" value="Lipid/polyisoprenoid-bd_YceI"/>
</dbReference>
<proteinExistence type="predicted"/>
<feature type="domain" description="Lipid/polyisoprenoid-binding YceI-like" evidence="1">
    <location>
        <begin position="10"/>
        <end position="179"/>
    </location>
</feature>
<dbReference type="AlphaFoldDB" id="A0A327NI04"/>
<evidence type="ECO:0000313" key="2">
    <source>
        <dbReference type="EMBL" id="RAI73939.1"/>
    </source>
</evidence>
<gene>
    <name evidence="2" type="ORF">HMF3257_05385</name>
</gene>
<dbReference type="PANTHER" id="PTHR34406:SF1">
    <property type="entry name" value="PROTEIN YCEI"/>
    <property type="match status" value="1"/>
</dbReference>
<evidence type="ECO:0000313" key="3">
    <source>
        <dbReference type="Proteomes" id="UP000249016"/>
    </source>
</evidence>
<keyword evidence="3" id="KW-1185">Reference proteome</keyword>
<protein>
    <recommendedName>
        <fullName evidence="1">Lipid/polyisoprenoid-binding YceI-like domain-containing protein</fullName>
    </recommendedName>
</protein>
<dbReference type="InterPro" id="IPR036761">
    <property type="entry name" value="TTHA0802/YceI-like_sf"/>
</dbReference>